<evidence type="ECO:0000256" key="11">
    <source>
        <dbReference type="ARBA" id="ARBA00023201"/>
    </source>
</evidence>
<dbReference type="Pfam" id="PF00858">
    <property type="entry name" value="ASC"/>
    <property type="match status" value="1"/>
</dbReference>
<keyword evidence="9" id="KW-0472">Membrane</keyword>
<evidence type="ECO:0000256" key="13">
    <source>
        <dbReference type="RuleBase" id="RU000679"/>
    </source>
</evidence>
<evidence type="ECO:0000313" key="14">
    <source>
        <dbReference type="Proteomes" id="UP000887565"/>
    </source>
</evidence>
<evidence type="ECO:0000256" key="7">
    <source>
        <dbReference type="ARBA" id="ARBA00023053"/>
    </source>
</evidence>
<evidence type="ECO:0000256" key="4">
    <source>
        <dbReference type="ARBA" id="ARBA00022461"/>
    </source>
</evidence>
<evidence type="ECO:0000256" key="3">
    <source>
        <dbReference type="ARBA" id="ARBA00022448"/>
    </source>
</evidence>
<keyword evidence="7" id="KW-0915">Sodium</keyword>
<evidence type="ECO:0000256" key="12">
    <source>
        <dbReference type="ARBA" id="ARBA00023303"/>
    </source>
</evidence>
<keyword evidence="4 13" id="KW-0894">Sodium channel</keyword>
<comment type="subcellular location">
    <subcellularLocation>
        <location evidence="1">Membrane</location>
        <topology evidence="1">Multi-pass membrane protein</topology>
    </subcellularLocation>
</comment>
<keyword evidence="6" id="KW-1133">Transmembrane helix</keyword>
<name>A0A915KSW1_ROMCU</name>
<keyword evidence="10" id="KW-0325">Glycoprotein</keyword>
<dbReference type="AlphaFoldDB" id="A0A915KSW1"/>
<reference evidence="15" key="1">
    <citation type="submission" date="2022-11" db="UniProtKB">
        <authorList>
            <consortium name="WormBaseParasite"/>
        </authorList>
    </citation>
    <scope>IDENTIFICATION</scope>
</reference>
<sequence length="85" mass="9257">MIVSQLGARGFILHPASGIRRRTTSPSIDDQFVHCQMHGKSLKCGDIFGGHLTDIGLCATFNMIHSEAIRMQANSLGLKGLTFSR</sequence>
<keyword evidence="14" id="KW-1185">Reference proteome</keyword>
<proteinExistence type="inferred from homology"/>
<accession>A0A915KSW1</accession>
<organism evidence="14 15">
    <name type="scientific">Romanomermis culicivorax</name>
    <name type="common">Nematode worm</name>
    <dbReference type="NCBI Taxonomy" id="13658"/>
    <lineage>
        <taxon>Eukaryota</taxon>
        <taxon>Metazoa</taxon>
        <taxon>Ecdysozoa</taxon>
        <taxon>Nematoda</taxon>
        <taxon>Enoplea</taxon>
        <taxon>Dorylaimia</taxon>
        <taxon>Mermithida</taxon>
        <taxon>Mermithoidea</taxon>
        <taxon>Mermithidae</taxon>
        <taxon>Romanomermis</taxon>
    </lineage>
</organism>
<dbReference type="Proteomes" id="UP000887565">
    <property type="component" value="Unplaced"/>
</dbReference>
<evidence type="ECO:0000256" key="6">
    <source>
        <dbReference type="ARBA" id="ARBA00022989"/>
    </source>
</evidence>
<keyword evidence="5 13" id="KW-0812">Transmembrane</keyword>
<evidence type="ECO:0000256" key="1">
    <source>
        <dbReference type="ARBA" id="ARBA00004141"/>
    </source>
</evidence>
<keyword evidence="11 13" id="KW-0739">Sodium transport</keyword>
<dbReference type="WBParaSite" id="nRc.2.0.1.t41858-RA">
    <property type="protein sequence ID" value="nRc.2.0.1.t41858-RA"/>
    <property type="gene ID" value="nRc.2.0.1.g41858"/>
</dbReference>
<dbReference type="GO" id="GO:0005272">
    <property type="term" value="F:sodium channel activity"/>
    <property type="evidence" value="ECO:0007669"/>
    <property type="project" value="UniProtKB-KW"/>
</dbReference>
<keyword evidence="12 13" id="KW-0407">Ion channel</keyword>
<evidence type="ECO:0000256" key="5">
    <source>
        <dbReference type="ARBA" id="ARBA00022692"/>
    </source>
</evidence>
<evidence type="ECO:0000256" key="9">
    <source>
        <dbReference type="ARBA" id="ARBA00023136"/>
    </source>
</evidence>
<protein>
    <submittedName>
        <fullName evidence="15">Uncharacterized protein</fullName>
    </submittedName>
</protein>
<dbReference type="GO" id="GO:0016020">
    <property type="term" value="C:membrane"/>
    <property type="evidence" value="ECO:0007669"/>
    <property type="project" value="UniProtKB-SubCell"/>
</dbReference>
<comment type="similarity">
    <text evidence="2 13">Belongs to the amiloride-sensitive sodium channel (TC 1.A.6) family.</text>
</comment>
<dbReference type="InterPro" id="IPR001873">
    <property type="entry name" value="ENaC"/>
</dbReference>
<evidence type="ECO:0000256" key="2">
    <source>
        <dbReference type="ARBA" id="ARBA00007193"/>
    </source>
</evidence>
<evidence type="ECO:0000313" key="15">
    <source>
        <dbReference type="WBParaSite" id="nRc.2.0.1.t41858-RA"/>
    </source>
</evidence>
<evidence type="ECO:0000256" key="10">
    <source>
        <dbReference type="ARBA" id="ARBA00023180"/>
    </source>
</evidence>
<keyword evidence="3 13" id="KW-0813">Transport</keyword>
<keyword evidence="8 13" id="KW-0406">Ion transport</keyword>
<evidence type="ECO:0000256" key="8">
    <source>
        <dbReference type="ARBA" id="ARBA00023065"/>
    </source>
</evidence>